<protein>
    <submittedName>
        <fullName evidence="2">Uncharacterized protein</fullName>
    </submittedName>
</protein>
<reference evidence="2" key="1">
    <citation type="submission" date="2022-11" db="UniProtKB">
        <authorList>
            <consortium name="WormBaseParasite"/>
        </authorList>
    </citation>
    <scope>IDENTIFICATION</scope>
</reference>
<sequence>MVKSGVPLGLPSYGINYITEIQNYYDSTYPGLYRIVVFDENPSLKPLWKSAERKRYTVPITSQKGSMPVTTSALTNIAKFFKISHTVWIVNAVTAQP</sequence>
<dbReference type="AlphaFoldDB" id="A0A915E4Y6"/>
<organism evidence="1 2">
    <name type="scientific">Ditylenchus dipsaci</name>
    <dbReference type="NCBI Taxonomy" id="166011"/>
    <lineage>
        <taxon>Eukaryota</taxon>
        <taxon>Metazoa</taxon>
        <taxon>Ecdysozoa</taxon>
        <taxon>Nematoda</taxon>
        <taxon>Chromadorea</taxon>
        <taxon>Rhabditida</taxon>
        <taxon>Tylenchina</taxon>
        <taxon>Tylenchomorpha</taxon>
        <taxon>Sphaerularioidea</taxon>
        <taxon>Anguinidae</taxon>
        <taxon>Anguininae</taxon>
        <taxon>Ditylenchus</taxon>
    </lineage>
</organism>
<evidence type="ECO:0000313" key="1">
    <source>
        <dbReference type="Proteomes" id="UP000887574"/>
    </source>
</evidence>
<accession>A0A915E4Y6</accession>
<keyword evidence="1" id="KW-1185">Reference proteome</keyword>
<dbReference type="WBParaSite" id="jg2884">
    <property type="protein sequence ID" value="jg2884"/>
    <property type="gene ID" value="jg2884"/>
</dbReference>
<proteinExistence type="predicted"/>
<dbReference type="Proteomes" id="UP000887574">
    <property type="component" value="Unplaced"/>
</dbReference>
<name>A0A915E4Y6_9BILA</name>
<evidence type="ECO:0000313" key="2">
    <source>
        <dbReference type="WBParaSite" id="jg2884"/>
    </source>
</evidence>